<evidence type="ECO:0000256" key="2">
    <source>
        <dbReference type="SAM" id="Phobius"/>
    </source>
</evidence>
<name>A0A1A9V9F4_GLOAU</name>
<dbReference type="Proteomes" id="UP000078200">
    <property type="component" value="Unassembled WGS sequence"/>
</dbReference>
<protein>
    <submittedName>
        <fullName evidence="3">Uncharacterized protein</fullName>
    </submittedName>
</protein>
<proteinExistence type="predicted"/>
<organism evidence="3 4">
    <name type="scientific">Glossina austeni</name>
    <name type="common">Savannah tsetse fly</name>
    <dbReference type="NCBI Taxonomy" id="7395"/>
    <lineage>
        <taxon>Eukaryota</taxon>
        <taxon>Metazoa</taxon>
        <taxon>Ecdysozoa</taxon>
        <taxon>Arthropoda</taxon>
        <taxon>Hexapoda</taxon>
        <taxon>Insecta</taxon>
        <taxon>Pterygota</taxon>
        <taxon>Neoptera</taxon>
        <taxon>Endopterygota</taxon>
        <taxon>Diptera</taxon>
        <taxon>Brachycera</taxon>
        <taxon>Muscomorpha</taxon>
        <taxon>Hippoboscoidea</taxon>
        <taxon>Glossinidae</taxon>
        <taxon>Glossina</taxon>
    </lineage>
</organism>
<evidence type="ECO:0000256" key="1">
    <source>
        <dbReference type="SAM" id="MobiDB-lite"/>
    </source>
</evidence>
<keyword evidence="2" id="KW-0812">Transmembrane</keyword>
<sequence length="108" mass="12246">MAAKGVVFAQQQKKRNKKHEKHEKFVKLLLNSIRDFARMSDNYSPLLRSLDDAPNRSFCSEVNIIILGEHLSWGLDVERNIKTKRLVVVAATVVLTAALTPMINVVFL</sequence>
<keyword evidence="2" id="KW-1133">Transmembrane helix</keyword>
<dbReference type="EnsemblMetazoa" id="GAUT030111-RA">
    <property type="protein sequence ID" value="GAUT030111-PA"/>
    <property type="gene ID" value="GAUT030111"/>
</dbReference>
<evidence type="ECO:0000313" key="3">
    <source>
        <dbReference type="EnsemblMetazoa" id="GAUT030111-PA"/>
    </source>
</evidence>
<dbReference type="AlphaFoldDB" id="A0A1A9V9F4"/>
<accession>A0A1A9V9F4</accession>
<keyword evidence="4" id="KW-1185">Reference proteome</keyword>
<dbReference type="VEuPathDB" id="VectorBase:GAUT030111"/>
<feature type="transmembrane region" description="Helical" evidence="2">
    <location>
        <begin position="86"/>
        <end position="107"/>
    </location>
</feature>
<feature type="region of interest" description="Disordered" evidence="1">
    <location>
        <begin position="1"/>
        <end position="20"/>
    </location>
</feature>
<evidence type="ECO:0000313" key="4">
    <source>
        <dbReference type="Proteomes" id="UP000078200"/>
    </source>
</evidence>
<reference evidence="3" key="1">
    <citation type="submission" date="2020-05" db="UniProtKB">
        <authorList>
            <consortium name="EnsemblMetazoa"/>
        </authorList>
    </citation>
    <scope>IDENTIFICATION</scope>
    <source>
        <strain evidence="3">TTRI</strain>
    </source>
</reference>
<keyword evidence="2" id="KW-0472">Membrane</keyword>